<dbReference type="GO" id="GO:0009611">
    <property type="term" value="P:response to wounding"/>
    <property type="evidence" value="ECO:0007669"/>
    <property type="project" value="UniProtKB-UniRule"/>
</dbReference>
<dbReference type="InterPro" id="IPR018467">
    <property type="entry name" value="CCT_CS"/>
</dbReference>
<evidence type="ECO:0000256" key="3">
    <source>
        <dbReference type="SAM" id="MobiDB-lite"/>
    </source>
</evidence>
<feature type="region of interest" description="Disordered" evidence="3">
    <location>
        <begin position="239"/>
        <end position="268"/>
    </location>
</feature>
<dbReference type="InterPro" id="IPR010399">
    <property type="entry name" value="Tify_dom"/>
</dbReference>
<name>A0A1X9HI51_VITPS</name>
<feature type="domain" description="Tify" evidence="4">
    <location>
        <begin position="131"/>
        <end position="166"/>
    </location>
</feature>
<dbReference type="Pfam" id="PF09425">
    <property type="entry name" value="Jas_motif"/>
    <property type="match status" value="1"/>
</dbReference>
<keyword evidence="2" id="KW-0539">Nucleus</keyword>
<dbReference type="GO" id="GO:2000022">
    <property type="term" value="P:regulation of jasmonic acid mediated signaling pathway"/>
    <property type="evidence" value="ECO:0007669"/>
    <property type="project" value="UniProtKB-UniRule"/>
</dbReference>
<evidence type="ECO:0000259" key="4">
    <source>
        <dbReference type="PROSITE" id="PS51320"/>
    </source>
</evidence>
<dbReference type="SMART" id="SM00979">
    <property type="entry name" value="TIFY"/>
    <property type="match status" value="1"/>
</dbReference>
<dbReference type="GO" id="GO:0005634">
    <property type="term" value="C:nucleus"/>
    <property type="evidence" value="ECO:0007669"/>
    <property type="project" value="UniProtKB-SubCell"/>
</dbReference>
<evidence type="ECO:0000313" key="5">
    <source>
        <dbReference type="EMBL" id="ANF04571.1"/>
    </source>
</evidence>
<protein>
    <recommendedName>
        <fullName evidence="2">Protein TIFY</fullName>
    </recommendedName>
    <alternativeName>
        <fullName evidence="2">Jasmonate ZIM domain-containing protein</fullName>
    </alternativeName>
</protein>
<comment type="subcellular location">
    <subcellularLocation>
        <location evidence="2">Nucleus</location>
    </subcellularLocation>
</comment>
<dbReference type="PANTHER" id="PTHR33077:SF140">
    <property type="entry name" value="PROTEIN TIFY 10B"/>
    <property type="match status" value="1"/>
</dbReference>
<organism evidence="5">
    <name type="scientific">Vitis pseudoreticulata</name>
    <name type="common">Chinese wild grapevine</name>
    <dbReference type="NCBI Taxonomy" id="231512"/>
    <lineage>
        <taxon>Eukaryota</taxon>
        <taxon>Viridiplantae</taxon>
        <taxon>Streptophyta</taxon>
        <taxon>Embryophyta</taxon>
        <taxon>Tracheophyta</taxon>
        <taxon>Spermatophyta</taxon>
        <taxon>Magnoliopsida</taxon>
        <taxon>eudicotyledons</taxon>
        <taxon>Gunneridae</taxon>
        <taxon>Pentapetalae</taxon>
        <taxon>rosids</taxon>
        <taxon>Vitales</taxon>
        <taxon>Vitaceae</taxon>
        <taxon>Viteae</taxon>
        <taxon>Vitis</taxon>
    </lineage>
</organism>
<dbReference type="Pfam" id="PF06200">
    <property type="entry name" value="tify"/>
    <property type="match status" value="1"/>
</dbReference>
<accession>A0A1X9HI51</accession>
<evidence type="ECO:0000256" key="2">
    <source>
        <dbReference type="RuleBase" id="RU369065"/>
    </source>
</evidence>
<keyword evidence="2" id="KW-1184">Jasmonic acid signaling pathway</keyword>
<dbReference type="InterPro" id="IPR040390">
    <property type="entry name" value="TIFY/JAZ"/>
</dbReference>
<dbReference type="GO" id="GO:0031347">
    <property type="term" value="P:regulation of defense response"/>
    <property type="evidence" value="ECO:0007669"/>
    <property type="project" value="UniProtKB-UniRule"/>
</dbReference>
<comment type="function">
    <text evidence="2">Repressor of jasmonate responses.</text>
</comment>
<comment type="domain">
    <text evidence="2">The jas domain is required for interaction with COI1.</text>
</comment>
<proteinExistence type="evidence at transcript level"/>
<dbReference type="PROSITE" id="PS51320">
    <property type="entry name" value="TIFY"/>
    <property type="match status" value="1"/>
</dbReference>
<sequence>MSSSSDIADSGRFTGQRAPARGPEKSSFSQTCSLLSQYIKEKGTFGDLSLGMTCSLEGNGTTESLRQTATTTTMNLFPMTERSAGVSGIPARNMNLKSMNLFPQQAGFGSSVSKDDAPKLVNSSVKKSGNVEPQTAQMTIFYGGQVIVFNDFPADKAKEVMRLAGMGSSPVPSTTVKNPIDAGGMAPSTPNVVPNFANSLIQERIQRPAQPVACELPIARKASLHRFLEKRKDRITARAPYNISNSPAGPHKPAESKSWLGLAAKSPK</sequence>
<dbReference type="AlphaFoldDB" id="A0A1X9HI51"/>
<dbReference type="EMBL" id="KU296030">
    <property type="protein sequence ID" value="ANF04571.1"/>
    <property type="molecule type" value="mRNA"/>
</dbReference>
<reference evidence="5" key="1">
    <citation type="submission" date="2015-12" db="EMBL/GenBank/DDBJ databases">
        <title>VpJAZ1 was the interactor of VpICE1.</title>
        <authorList>
            <person name="Wang Y."/>
            <person name="Yao W."/>
        </authorList>
    </citation>
    <scope>NUCLEOTIDE SEQUENCE</scope>
</reference>
<comment type="similarity">
    <text evidence="1 2">Belongs to the TIFY/JAZ family.</text>
</comment>
<dbReference type="PANTHER" id="PTHR33077">
    <property type="entry name" value="PROTEIN TIFY 4A-RELATED-RELATED"/>
    <property type="match status" value="1"/>
</dbReference>
<evidence type="ECO:0000256" key="1">
    <source>
        <dbReference type="ARBA" id="ARBA00008614"/>
    </source>
</evidence>
<feature type="region of interest" description="Disordered" evidence="3">
    <location>
        <begin position="1"/>
        <end position="27"/>
    </location>
</feature>